<protein>
    <submittedName>
        <fullName evidence="2">Uncharacterized protein</fullName>
    </submittedName>
</protein>
<evidence type="ECO:0000313" key="2">
    <source>
        <dbReference type="EMBL" id="VDC96814.1"/>
    </source>
</evidence>
<accession>A0A3P6BCC2</accession>
<feature type="region of interest" description="Disordered" evidence="1">
    <location>
        <begin position="145"/>
        <end position="164"/>
    </location>
</feature>
<dbReference type="AlphaFoldDB" id="A0A3P6BCC2"/>
<name>A0A3P6BCC2_BRAOL</name>
<evidence type="ECO:0000256" key="1">
    <source>
        <dbReference type="SAM" id="MobiDB-lite"/>
    </source>
</evidence>
<dbReference type="EMBL" id="LR031872">
    <property type="protein sequence ID" value="VDC96814.1"/>
    <property type="molecule type" value="Genomic_DNA"/>
</dbReference>
<sequence length="164" mass="19159">MLQTHILHLSQHPDKCLINLGHLNWESRWRRWNLKNSWNRLNRNLRVLLDWSRLMWNLMIMLNLNWWSLLHANLRTLLYCSHLSGNLLSSYSGSLLGSLLDCLLCSLPSRILNHLSQSILINRWSRLLRNCGLDMLILSLSSNSGSLSTNNSLPGRHLKEKRKS</sequence>
<gene>
    <name evidence="2" type="ORF">BOLC3T19228H</name>
</gene>
<organism evidence="2">
    <name type="scientific">Brassica oleracea</name>
    <name type="common">Wild cabbage</name>
    <dbReference type="NCBI Taxonomy" id="3712"/>
    <lineage>
        <taxon>Eukaryota</taxon>
        <taxon>Viridiplantae</taxon>
        <taxon>Streptophyta</taxon>
        <taxon>Embryophyta</taxon>
        <taxon>Tracheophyta</taxon>
        <taxon>Spermatophyta</taxon>
        <taxon>Magnoliopsida</taxon>
        <taxon>eudicotyledons</taxon>
        <taxon>Gunneridae</taxon>
        <taxon>Pentapetalae</taxon>
        <taxon>rosids</taxon>
        <taxon>malvids</taxon>
        <taxon>Brassicales</taxon>
        <taxon>Brassicaceae</taxon>
        <taxon>Brassiceae</taxon>
        <taxon>Brassica</taxon>
    </lineage>
</organism>
<proteinExistence type="predicted"/>
<reference evidence="2" key="1">
    <citation type="submission" date="2018-11" db="EMBL/GenBank/DDBJ databases">
        <authorList>
            <consortium name="Genoscope - CEA"/>
            <person name="William W."/>
        </authorList>
    </citation>
    <scope>NUCLEOTIDE SEQUENCE</scope>
</reference>